<dbReference type="EMBL" id="KZ613953">
    <property type="protein sequence ID" value="PMD34897.1"/>
    <property type="molecule type" value="Genomic_DNA"/>
</dbReference>
<organism evidence="2 3">
    <name type="scientific">Hyaloscypha variabilis (strain UAMH 11265 / GT02V1 / F)</name>
    <name type="common">Meliniomyces variabilis</name>
    <dbReference type="NCBI Taxonomy" id="1149755"/>
    <lineage>
        <taxon>Eukaryota</taxon>
        <taxon>Fungi</taxon>
        <taxon>Dikarya</taxon>
        <taxon>Ascomycota</taxon>
        <taxon>Pezizomycotina</taxon>
        <taxon>Leotiomycetes</taxon>
        <taxon>Helotiales</taxon>
        <taxon>Hyaloscyphaceae</taxon>
        <taxon>Hyaloscypha</taxon>
        <taxon>Hyaloscypha variabilis</taxon>
    </lineage>
</organism>
<dbReference type="Proteomes" id="UP000235786">
    <property type="component" value="Unassembled WGS sequence"/>
</dbReference>
<proteinExistence type="predicted"/>
<feature type="compositionally biased region" description="Low complexity" evidence="1">
    <location>
        <begin position="29"/>
        <end position="41"/>
    </location>
</feature>
<dbReference type="AlphaFoldDB" id="A0A2J6R8R4"/>
<evidence type="ECO:0000313" key="2">
    <source>
        <dbReference type="EMBL" id="PMD34897.1"/>
    </source>
</evidence>
<protein>
    <submittedName>
        <fullName evidence="2">Uncharacterized protein</fullName>
    </submittedName>
</protein>
<feature type="region of interest" description="Disordered" evidence="1">
    <location>
        <begin position="1"/>
        <end position="41"/>
    </location>
</feature>
<evidence type="ECO:0000313" key="3">
    <source>
        <dbReference type="Proteomes" id="UP000235786"/>
    </source>
</evidence>
<gene>
    <name evidence="2" type="ORF">L207DRAFT_128692</name>
</gene>
<keyword evidence="3" id="KW-1185">Reference proteome</keyword>
<reference evidence="2 3" key="1">
    <citation type="submission" date="2016-04" db="EMBL/GenBank/DDBJ databases">
        <title>A degradative enzymes factory behind the ericoid mycorrhizal symbiosis.</title>
        <authorList>
            <consortium name="DOE Joint Genome Institute"/>
            <person name="Martino E."/>
            <person name="Morin E."/>
            <person name="Grelet G."/>
            <person name="Kuo A."/>
            <person name="Kohler A."/>
            <person name="Daghino S."/>
            <person name="Barry K."/>
            <person name="Choi C."/>
            <person name="Cichocki N."/>
            <person name="Clum A."/>
            <person name="Copeland A."/>
            <person name="Hainaut M."/>
            <person name="Haridas S."/>
            <person name="Labutti K."/>
            <person name="Lindquist E."/>
            <person name="Lipzen A."/>
            <person name="Khouja H.-R."/>
            <person name="Murat C."/>
            <person name="Ohm R."/>
            <person name="Olson A."/>
            <person name="Spatafora J."/>
            <person name="Veneault-Fourrey C."/>
            <person name="Henrissat B."/>
            <person name="Grigoriev I."/>
            <person name="Martin F."/>
            <person name="Perotto S."/>
        </authorList>
    </citation>
    <scope>NUCLEOTIDE SEQUENCE [LARGE SCALE GENOMIC DNA]</scope>
    <source>
        <strain evidence="2 3">F</strain>
    </source>
</reference>
<sequence length="96" mass="10390">MTSSYPSSNHATHGSVNGSTQDTLPPFSSNPSAASSTTAADQQALSTFRTSAYVTNLTASHIQHRHRTAQQAKASHITDMKAYLDDFDAIMARYEK</sequence>
<evidence type="ECO:0000256" key="1">
    <source>
        <dbReference type="SAM" id="MobiDB-lite"/>
    </source>
</evidence>
<name>A0A2J6R8R4_HYAVF</name>
<accession>A0A2J6R8R4</accession>
<dbReference type="OrthoDB" id="3562997at2759"/>
<feature type="compositionally biased region" description="Polar residues" evidence="1">
    <location>
        <begin position="1"/>
        <end position="27"/>
    </location>
</feature>